<sequence length="574" mass="63856">MGTAKKEKNRLVRQGKTGTGMDNVKIKGENFYRSANKVKTLNMREKGTKAHRNKDGKIVEAASYQSRDIPTARIEPSRNWFNNTRVISQDSLSAFRDAMAEKAKDPYQVLLKSNKLPMSLIRDGSDTNGLKQHKAKMAIESSSFADTFGPKSQRKRVKLSVGDIAGLAEDTEKSMDKYKDKLEQKKLLSGNSGADTGVAGDMQIDEEDPLTLAVQPVFSKGQSKRIGNELYKVIDSSDVLIHVLDARDPLGTRCRNVEKYIREEAPHKHLVFVLNKCDLVPTSVAAAWVRTLSKEYPTLAFHSSITNSFGKGSLITLLRQFSGLHKDRKQISVGLVGYPNVGKSSVINTLRAKKVCTVAPIPGETKVWQYITLMKRIYLIDCPGVVPPNQNDTPQDIIMRGVVRVEKVHNPEQYIPGILAKVKQHHMERTYELKGWTDHISFLELLGRKLGRLLKHGEPDVDGVAKQVLNDFMRGKIPWFTPAPVAEGEEGQTREGREGKLGEMPKKRKRDDGESVADTSLALSEDVDDDDEAITQAKKAAVAQTKAAKASEEEDMIPFDESSDEDDEVDGDKD</sequence>
<dbReference type="RefSeq" id="XP_045962182.1">
    <property type="nucleotide sequence ID" value="XM_046104677.1"/>
</dbReference>
<dbReference type="Proteomes" id="UP000758603">
    <property type="component" value="Unassembled WGS sequence"/>
</dbReference>
<dbReference type="PANTHER" id="PTHR11089:SF9">
    <property type="entry name" value="NUCLEOLAR GTP-BINDING PROTEIN 2"/>
    <property type="match status" value="1"/>
</dbReference>
<dbReference type="GeneID" id="70133568"/>
<dbReference type="InterPro" id="IPR050755">
    <property type="entry name" value="TRAFAC_YlqF/YawG_RiboMat"/>
</dbReference>
<dbReference type="OrthoDB" id="444945at2759"/>
<proteinExistence type="inferred from homology"/>
<gene>
    <name evidence="10" type="ORF">BKA67DRAFT_591133</name>
</gene>
<keyword evidence="11" id="KW-1185">Reference proteome</keyword>
<evidence type="ECO:0000259" key="9">
    <source>
        <dbReference type="PROSITE" id="PS51721"/>
    </source>
</evidence>
<evidence type="ECO:0000256" key="4">
    <source>
        <dbReference type="ARBA" id="ARBA00022741"/>
    </source>
</evidence>
<feature type="compositionally biased region" description="Acidic residues" evidence="8">
    <location>
        <begin position="552"/>
        <end position="574"/>
    </location>
</feature>
<dbReference type="CDD" id="cd01858">
    <property type="entry name" value="NGP_1"/>
    <property type="match status" value="1"/>
</dbReference>
<keyword evidence="4 7" id="KW-0547">Nucleotide-binding</keyword>
<evidence type="ECO:0000313" key="10">
    <source>
        <dbReference type="EMBL" id="KAH6657948.1"/>
    </source>
</evidence>
<evidence type="ECO:0000256" key="5">
    <source>
        <dbReference type="ARBA" id="ARBA00023134"/>
    </source>
</evidence>
<evidence type="ECO:0000256" key="6">
    <source>
        <dbReference type="ARBA" id="ARBA00023242"/>
    </source>
</evidence>
<dbReference type="Gene3D" id="3.40.50.300">
    <property type="entry name" value="P-loop containing nucleotide triphosphate hydrolases"/>
    <property type="match status" value="1"/>
</dbReference>
<dbReference type="PROSITE" id="PS51721">
    <property type="entry name" value="G_CP"/>
    <property type="match status" value="1"/>
</dbReference>
<evidence type="ECO:0000256" key="2">
    <source>
        <dbReference type="ARBA" id="ARBA00004604"/>
    </source>
</evidence>
<accession>A0A9P9A150</accession>
<feature type="compositionally biased region" description="Basic and acidic residues" evidence="8">
    <location>
        <begin position="491"/>
        <end position="513"/>
    </location>
</feature>
<feature type="region of interest" description="Disordered" evidence="8">
    <location>
        <begin position="482"/>
        <end position="574"/>
    </location>
</feature>
<dbReference type="InterPro" id="IPR024929">
    <property type="entry name" value="GNL2_CP_dom"/>
</dbReference>
<comment type="function">
    <text evidence="1 7">GTPase that associates with pre-60S ribosomal subunits in the nucleolus and is required for their nuclear export and maturation.</text>
</comment>
<evidence type="ECO:0000313" key="11">
    <source>
        <dbReference type="Proteomes" id="UP000758603"/>
    </source>
</evidence>
<dbReference type="Pfam" id="PF01926">
    <property type="entry name" value="MMR_HSR1"/>
    <property type="match status" value="1"/>
</dbReference>
<evidence type="ECO:0000256" key="3">
    <source>
        <dbReference type="ARBA" id="ARBA00022127"/>
    </source>
</evidence>
<comment type="caution">
    <text evidence="10">The sequence shown here is derived from an EMBL/GenBank/DDBJ whole genome shotgun (WGS) entry which is preliminary data.</text>
</comment>
<dbReference type="InterPro" id="IPR030378">
    <property type="entry name" value="G_CP_dom"/>
</dbReference>
<dbReference type="InterPro" id="IPR027417">
    <property type="entry name" value="P-loop_NTPase"/>
</dbReference>
<protein>
    <recommendedName>
        <fullName evidence="3 7">Nucleolar GTP-binding protein 2</fullName>
    </recommendedName>
</protein>
<dbReference type="Pfam" id="PF08153">
    <property type="entry name" value="NGP1NT"/>
    <property type="match status" value="1"/>
</dbReference>
<name>A0A9P9A150_9PEZI</name>
<comment type="subcellular location">
    <subcellularLocation>
        <location evidence="2 7">Nucleus</location>
        <location evidence="2 7">Nucleolus</location>
    </subcellularLocation>
</comment>
<dbReference type="GO" id="GO:0005730">
    <property type="term" value="C:nucleolus"/>
    <property type="evidence" value="ECO:0007669"/>
    <property type="project" value="UniProtKB-SubCell"/>
</dbReference>
<feature type="domain" description="CP-type G" evidence="9">
    <location>
        <begin position="227"/>
        <end position="388"/>
    </location>
</feature>
<feature type="compositionally biased region" description="Basic and acidic residues" evidence="8">
    <location>
        <begin position="1"/>
        <end position="10"/>
    </location>
</feature>
<evidence type="ECO:0000256" key="8">
    <source>
        <dbReference type="SAM" id="MobiDB-lite"/>
    </source>
</evidence>
<feature type="region of interest" description="Disordered" evidence="8">
    <location>
        <begin position="1"/>
        <end position="23"/>
    </location>
</feature>
<dbReference type="InterPro" id="IPR006073">
    <property type="entry name" value="GTP-bd"/>
</dbReference>
<dbReference type="FunFam" id="3.40.50.300:FF:000559">
    <property type="entry name" value="Nuclear/nucleolar GTPase 2"/>
    <property type="match status" value="1"/>
</dbReference>
<dbReference type="SUPFAM" id="SSF52540">
    <property type="entry name" value="P-loop containing nucleoside triphosphate hydrolases"/>
    <property type="match status" value="1"/>
</dbReference>
<dbReference type="PANTHER" id="PTHR11089">
    <property type="entry name" value="GTP-BINDING PROTEIN-RELATED"/>
    <property type="match status" value="1"/>
</dbReference>
<dbReference type="InterPro" id="IPR023179">
    <property type="entry name" value="GTP-bd_ortho_bundle_sf"/>
</dbReference>
<dbReference type="AlphaFoldDB" id="A0A9P9A150"/>
<dbReference type="PRINTS" id="PR00326">
    <property type="entry name" value="GTP1OBG"/>
</dbReference>
<feature type="compositionally biased region" description="Low complexity" evidence="8">
    <location>
        <begin position="534"/>
        <end position="548"/>
    </location>
</feature>
<organism evidence="10 11">
    <name type="scientific">Truncatella angustata</name>
    <dbReference type="NCBI Taxonomy" id="152316"/>
    <lineage>
        <taxon>Eukaryota</taxon>
        <taxon>Fungi</taxon>
        <taxon>Dikarya</taxon>
        <taxon>Ascomycota</taxon>
        <taxon>Pezizomycotina</taxon>
        <taxon>Sordariomycetes</taxon>
        <taxon>Xylariomycetidae</taxon>
        <taxon>Amphisphaeriales</taxon>
        <taxon>Sporocadaceae</taxon>
        <taxon>Truncatella</taxon>
    </lineage>
</organism>
<dbReference type="InterPro" id="IPR012971">
    <property type="entry name" value="NOG2_N_dom"/>
</dbReference>
<dbReference type="GO" id="GO:0005525">
    <property type="term" value="F:GTP binding"/>
    <property type="evidence" value="ECO:0007669"/>
    <property type="project" value="UniProtKB-KW"/>
</dbReference>
<dbReference type="Gene3D" id="1.10.1580.10">
    <property type="match status" value="1"/>
</dbReference>
<evidence type="ECO:0000256" key="1">
    <source>
        <dbReference type="ARBA" id="ARBA00003892"/>
    </source>
</evidence>
<keyword evidence="5 7" id="KW-0342">GTP-binding</keyword>
<evidence type="ECO:0000256" key="7">
    <source>
        <dbReference type="RuleBase" id="RU364023"/>
    </source>
</evidence>
<comment type="similarity">
    <text evidence="7">Belongs to the TRAFAC class YlqF/YawG GTPase family. NOG2 subfamily.</text>
</comment>
<dbReference type="EMBL" id="JAGPXC010000002">
    <property type="protein sequence ID" value="KAH6657948.1"/>
    <property type="molecule type" value="Genomic_DNA"/>
</dbReference>
<keyword evidence="6 7" id="KW-0539">Nucleus</keyword>
<reference evidence="10" key="1">
    <citation type="journal article" date="2021" name="Nat. Commun.">
        <title>Genetic determinants of endophytism in the Arabidopsis root mycobiome.</title>
        <authorList>
            <person name="Mesny F."/>
            <person name="Miyauchi S."/>
            <person name="Thiergart T."/>
            <person name="Pickel B."/>
            <person name="Atanasova L."/>
            <person name="Karlsson M."/>
            <person name="Huettel B."/>
            <person name="Barry K.W."/>
            <person name="Haridas S."/>
            <person name="Chen C."/>
            <person name="Bauer D."/>
            <person name="Andreopoulos W."/>
            <person name="Pangilinan J."/>
            <person name="LaButti K."/>
            <person name="Riley R."/>
            <person name="Lipzen A."/>
            <person name="Clum A."/>
            <person name="Drula E."/>
            <person name="Henrissat B."/>
            <person name="Kohler A."/>
            <person name="Grigoriev I.V."/>
            <person name="Martin F.M."/>
            <person name="Hacquard S."/>
        </authorList>
    </citation>
    <scope>NUCLEOTIDE SEQUENCE</scope>
    <source>
        <strain evidence="10">MPI-SDFR-AT-0073</strain>
    </source>
</reference>